<feature type="compositionally biased region" description="Low complexity" evidence="12">
    <location>
        <begin position="156"/>
        <end position="175"/>
    </location>
</feature>
<dbReference type="GO" id="GO:0004725">
    <property type="term" value="F:protein tyrosine phosphatase activity"/>
    <property type="evidence" value="ECO:0007669"/>
    <property type="project" value="InterPro"/>
</dbReference>
<protein>
    <submittedName>
        <fullName evidence="16">Receptor-type tyrosine-protein phosphatase N2-like</fullName>
    </submittedName>
</protein>
<dbReference type="Proteomes" id="UP001162480">
    <property type="component" value="Chromosome 27"/>
</dbReference>
<dbReference type="PROSITE" id="PS50055">
    <property type="entry name" value="TYR_PHOSPHATASE_PTP"/>
    <property type="match status" value="1"/>
</dbReference>
<dbReference type="Pfam" id="PF11548">
    <property type="entry name" value="Receptor_IA-2"/>
    <property type="match status" value="1"/>
</dbReference>
<organism evidence="16 17">
    <name type="scientific">Octopus vulgaris</name>
    <name type="common">Common octopus</name>
    <dbReference type="NCBI Taxonomy" id="6645"/>
    <lineage>
        <taxon>Eukaryota</taxon>
        <taxon>Metazoa</taxon>
        <taxon>Spiralia</taxon>
        <taxon>Lophotrochozoa</taxon>
        <taxon>Mollusca</taxon>
        <taxon>Cephalopoda</taxon>
        <taxon>Coleoidea</taxon>
        <taxon>Octopodiformes</taxon>
        <taxon>Octopoda</taxon>
        <taxon>Incirrata</taxon>
        <taxon>Octopodidae</taxon>
        <taxon>Octopus</taxon>
    </lineage>
</organism>
<dbReference type="PANTHER" id="PTHR46106">
    <property type="entry name" value="IA-2 PROTEIN TYROSINE PHOSPHATASE, ISOFORM C"/>
    <property type="match status" value="1"/>
</dbReference>
<keyword evidence="8" id="KW-0675">Receptor</keyword>
<dbReference type="InterPro" id="IPR000387">
    <property type="entry name" value="Tyr_Pase_dom"/>
</dbReference>
<sequence length="471" mass="53175">MKLPSGTFSGIRLKNGQVTFRISPDVDGITASTVAKEVENHREELEAITGLQLSTAGIGNEVKVVQTTGKSPKYYTLTFVLCGIIATAILAVVAFYMFRQHHQSRQKLAQLSNPDTAEASKDYQDLCRQKMQSKSSEKPEPLHAATRIASVSEAQVRSPSSRSSTSSWSEEPVSSNMDISTGHIVLSYMEDHLQNRDRLDQEWEALCAYEADPCCTDVAMDTSNARKNRYSDVLPYNHSRVLLNQSTNASGSDYINASTITDHDPKNPAYIATQGPLPHTVADFWQMVWEQGSVVIVMLTKLTENADAMCHRYWPEEGSDLYHIYEVHLVSEHIWCDDYLVRSFYLKNLQTNETRTVTQFHFLSWLDLSIPTSVKVLLDFRRKVNKSFRGRSCPIVVHCNDGCGRTGTYILMDMVLNRMAKGAKEIDIAATLEHIRDQRMKMVRVKEQFQYSLALVAEEVHAILKALPQNR</sequence>
<proteinExistence type="predicted"/>
<evidence type="ECO:0000256" key="6">
    <source>
        <dbReference type="ARBA" id="ARBA00023018"/>
    </source>
</evidence>
<evidence type="ECO:0000256" key="7">
    <source>
        <dbReference type="ARBA" id="ARBA00023136"/>
    </source>
</evidence>
<dbReference type="InterPro" id="IPR021613">
    <property type="entry name" value="Receptor_IA-2_dom"/>
</dbReference>
<dbReference type="EMBL" id="OX597840">
    <property type="protein sequence ID" value="CAI9741629.1"/>
    <property type="molecule type" value="Genomic_DNA"/>
</dbReference>
<evidence type="ECO:0000256" key="2">
    <source>
        <dbReference type="ARBA" id="ARBA00022553"/>
    </source>
</evidence>
<dbReference type="InterPro" id="IPR000242">
    <property type="entry name" value="PTP_cat"/>
</dbReference>
<evidence type="ECO:0000256" key="13">
    <source>
        <dbReference type="SAM" id="Phobius"/>
    </source>
</evidence>
<keyword evidence="4" id="KW-0732">Signal</keyword>
<keyword evidence="2" id="KW-0597">Phosphoprotein</keyword>
<gene>
    <name evidence="16" type="ORF">OCTVUL_1B002224</name>
</gene>
<dbReference type="SMART" id="SM00194">
    <property type="entry name" value="PTPc"/>
    <property type="match status" value="1"/>
</dbReference>
<evidence type="ECO:0000313" key="16">
    <source>
        <dbReference type="EMBL" id="CAI9741629.1"/>
    </source>
</evidence>
<dbReference type="Pfam" id="PF00102">
    <property type="entry name" value="Y_phosphatase"/>
    <property type="match status" value="1"/>
</dbReference>
<feature type="transmembrane region" description="Helical" evidence="13">
    <location>
        <begin position="74"/>
        <end position="98"/>
    </location>
</feature>
<evidence type="ECO:0000256" key="11">
    <source>
        <dbReference type="ARBA" id="ARBA00034103"/>
    </source>
</evidence>
<dbReference type="GO" id="GO:0051046">
    <property type="term" value="P:regulation of secretion"/>
    <property type="evidence" value="ECO:0007669"/>
    <property type="project" value="TreeGrafter"/>
</dbReference>
<feature type="domain" description="Tyrosine specific protein phosphatases" evidence="15">
    <location>
        <begin position="378"/>
        <end position="450"/>
    </location>
</feature>
<comment type="subcellular location">
    <subcellularLocation>
        <location evidence="1">Cytoplasmic vesicle</location>
        <location evidence="1">Secretory vesicle membrane</location>
        <topology evidence="1">Single-pass type I membrane protein</topology>
    </subcellularLocation>
    <subcellularLocation>
        <location evidence="11">Synapse</location>
    </subcellularLocation>
</comment>
<evidence type="ECO:0000256" key="9">
    <source>
        <dbReference type="ARBA" id="ARBA00023180"/>
    </source>
</evidence>
<evidence type="ECO:0000256" key="10">
    <source>
        <dbReference type="ARBA" id="ARBA00023329"/>
    </source>
</evidence>
<dbReference type="GO" id="GO:0030658">
    <property type="term" value="C:transport vesicle membrane"/>
    <property type="evidence" value="ECO:0007669"/>
    <property type="project" value="UniProtKB-SubCell"/>
</dbReference>
<evidence type="ECO:0000259" key="14">
    <source>
        <dbReference type="PROSITE" id="PS50055"/>
    </source>
</evidence>
<dbReference type="GO" id="GO:0030141">
    <property type="term" value="C:secretory granule"/>
    <property type="evidence" value="ECO:0007669"/>
    <property type="project" value="InterPro"/>
</dbReference>
<evidence type="ECO:0000256" key="3">
    <source>
        <dbReference type="ARBA" id="ARBA00022692"/>
    </source>
</evidence>
<reference evidence="16" key="1">
    <citation type="submission" date="2023-08" db="EMBL/GenBank/DDBJ databases">
        <authorList>
            <person name="Alioto T."/>
            <person name="Alioto T."/>
            <person name="Gomez Garrido J."/>
        </authorList>
    </citation>
    <scope>NUCLEOTIDE SEQUENCE</scope>
</reference>
<dbReference type="SUPFAM" id="SSF52799">
    <property type="entry name" value="(Phosphotyrosine protein) phosphatases II"/>
    <property type="match status" value="1"/>
</dbReference>
<evidence type="ECO:0000313" key="17">
    <source>
        <dbReference type="Proteomes" id="UP001162480"/>
    </source>
</evidence>
<dbReference type="InterPro" id="IPR038112">
    <property type="entry name" value="Receptor_IA-2_ectodomain_sf"/>
</dbReference>
<dbReference type="InterPro" id="IPR003595">
    <property type="entry name" value="Tyr_Pase_cat"/>
</dbReference>
<evidence type="ECO:0000259" key="15">
    <source>
        <dbReference type="PROSITE" id="PS50056"/>
    </source>
</evidence>
<dbReference type="AlphaFoldDB" id="A0AA36BX45"/>
<keyword evidence="3 13" id="KW-0812">Transmembrane</keyword>
<keyword evidence="9" id="KW-0325">Glycoprotein</keyword>
<keyword evidence="7 13" id="KW-0472">Membrane</keyword>
<dbReference type="PRINTS" id="PR00700">
    <property type="entry name" value="PRTYPHPHTASE"/>
</dbReference>
<evidence type="ECO:0000256" key="1">
    <source>
        <dbReference type="ARBA" id="ARBA00004212"/>
    </source>
</evidence>
<keyword evidence="17" id="KW-1185">Reference proteome</keyword>
<dbReference type="PROSITE" id="PS00383">
    <property type="entry name" value="TYR_PHOSPHATASE_1"/>
    <property type="match status" value="1"/>
</dbReference>
<dbReference type="InterPro" id="IPR033522">
    <property type="entry name" value="IA-2/IA-2_beta"/>
</dbReference>
<dbReference type="InterPro" id="IPR029021">
    <property type="entry name" value="Prot-tyrosine_phosphatase-like"/>
</dbReference>
<dbReference type="PROSITE" id="PS50056">
    <property type="entry name" value="TYR_PHOSPHATASE_2"/>
    <property type="match status" value="1"/>
</dbReference>
<dbReference type="GO" id="GO:0045202">
    <property type="term" value="C:synapse"/>
    <property type="evidence" value="ECO:0007669"/>
    <property type="project" value="UniProtKB-SubCell"/>
</dbReference>
<evidence type="ECO:0000256" key="8">
    <source>
        <dbReference type="ARBA" id="ARBA00023170"/>
    </source>
</evidence>
<dbReference type="SMART" id="SM00404">
    <property type="entry name" value="PTPc_motif"/>
    <property type="match status" value="1"/>
</dbReference>
<dbReference type="PANTHER" id="PTHR46106:SF4">
    <property type="entry name" value="IA-2 PROTEIN TYROSINE PHOSPHATASE, ISOFORM C"/>
    <property type="match status" value="1"/>
</dbReference>
<dbReference type="Gene3D" id="3.90.190.10">
    <property type="entry name" value="Protein tyrosine phosphatase superfamily"/>
    <property type="match status" value="1"/>
</dbReference>
<evidence type="ECO:0000256" key="5">
    <source>
        <dbReference type="ARBA" id="ARBA00022989"/>
    </source>
</evidence>
<accession>A0AA36BX45</accession>
<feature type="region of interest" description="Disordered" evidence="12">
    <location>
        <begin position="129"/>
        <end position="175"/>
    </location>
</feature>
<feature type="domain" description="Tyrosine-protein phosphatase" evidence="14">
    <location>
        <begin position="199"/>
        <end position="459"/>
    </location>
</feature>
<evidence type="ECO:0000256" key="12">
    <source>
        <dbReference type="SAM" id="MobiDB-lite"/>
    </source>
</evidence>
<dbReference type="FunFam" id="3.90.190.10:FF:000017">
    <property type="entry name" value="receptor-type tyrosine-protein phosphatase-like N isoform X2"/>
    <property type="match status" value="1"/>
</dbReference>
<dbReference type="InterPro" id="IPR016130">
    <property type="entry name" value="Tyr_Pase_AS"/>
</dbReference>
<name>A0AA36BX45_OCTVU</name>
<evidence type="ECO:0000256" key="4">
    <source>
        <dbReference type="ARBA" id="ARBA00022729"/>
    </source>
</evidence>
<keyword evidence="10" id="KW-0968">Cytoplasmic vesicle</keyword>
<dbReference type="Gene3D" id="3.30.70.2470">
    <property type="entry name" value="Protein-tyrosine phosphatase receptor IA-2 ectodomain"/>
    <property type="match status" value="1"/>
</dbReference>
<keyword evidence="5 13" id="KW-1133">Transmembrane helix</keyword>
<keyword evidence="6" id="KW-0770">Synapse</keyword>